<evidence type="ECO:0000313" key="2">
    <source>
        <dbReference type="Proteomes" id="UP000551501"/>
    </source>
</evidence>
<reference evidence="1 2" key="1">
    <citation type="submission" date="2020-08" db="EMBL/GenBank/DDBJ databases">
        <title>Sequencing the genomes of 1000 actinobacteria strains.</title>
        <authorList>
            <person name="Klenk H.-P."/>
        </authorList>
    </citation>
    <scope>NUCLEOTIDE SEQUENCE [LARGE SCALE GENOMIC DNA]</scope>
    <source>
        <strain evidence="1 2">DSM 45298</strain>
    </source>
</reference>
<dbReference type="Pfam" id="PF13563">
    <property type="entry name" value="2_5_RNA_ligase2"/>
    <property type="match status" value="1"/>
</dbReference>
<keyword evidence="1" id="KW-0436">Ligase</keyword>
<dbReference type="GO" id="GO:0016874">
    <property type="term" value="F:ligase activity"/>
    <property type="evidence" value="ECO:0007669"/>
    <property type="project" value="UniProtKB-KW"/>
</dbReference>
<keyword evidence="2" id="KW-1185">Reference proteome</keyword>
<dbReference type="SUPFAM" id="SSF55144">
    <property type="entry name" value="LigT-like"/>
    <property type="match status" value="1"/>
</dbReference>
<sequence length="174" mass="17979">MAHSIELLLDDKADAAVRLRWRSLDALGIRTPGATDSPTVRPHLTLLAGTGVRGADSGLAALAQRLPFPVTLGAPVLLPAGSHWTLALGVVPSTELLSVHATAFRLCGDAVTGLDDHGVPGSWTPHVTLARRVDGDGVSAAVAVLGGPIHGRAVAVRRWDGDAKSEQVVSGREC</sequence>
<protein>
    <submittedName>
        <fullName evidence="1">2'-5' RNA ligase</fullName>
    </submittedName>
</protein>
<comment type="caution">
    <text evidence="1">The sequence shown here is derived from an EMBL/GenBank/DDBJ whole genome shotgun (WGS) entry which is preliminary data.</text>
</comment>
<dbReference type="RefSeq" id="WP_183371737.1">
    <property type="nucleotide sequence ID" value="NZ_BAABHL010000126.1"/>
</dbReference>
<dbReference type="EMBL" id="JACIFP010000001">
    <property type="protein sequence ID" value="MBB4136803.1"/>
    <property type="molecule type" value="Genomic_DNA"/>
</dbReference>
<proteinExistence type="predicted"/>
<dbReference type="Gene3D" id="3.90.1140.10">
    <property type="entry name" value="Cyclic phosphodiesterase"/>
    <property type="match status" value="1"/>
</dbReference>
<dbReference type="InterPro" id="IPR009097">
    <property type="entry name" value="Cyclic_Pdiesterase"/>
</dbReference>
<dbReference type="AlphaFoldDB" id="A0A840F2V4"/>
<organism evidence="1 2">
    <name type="scientific">Gordonia humi</name>
    <dbReference type="NCBI Taxonomy" id="686429"/>
    <lineage>
        <taxon>Bacteria</taxon>
        <taxon>Bacillati</taxon>
        <taxon>Actinomycetota</taxon>
        <taxon>Actinomycetes</taxon>
        <taxon>Mycobacteriales</taxon>
        <taxon>Gordoniaceae</taxon>
        <taxon>Gordonia</taxon>
    </lineage>
</organism>
<dbReference type="Proteomes" id="UP000551501">
    <property type="component" value="Unassembled WGS sequence"/>
</dbReference>
<evidence type="ECO:0000313" key="1">
    <source>
        <dbReference type="EMBL" id="MBB4136803.1"/>
    </source>
</evidence>
<name>A0A840F2V4_9ACTN</name>
<gene>
    <name evidence="1" type="ORF">BKA16_003355</name>
</gene>
<accession>A0A840F2V4</accession>